<name>B3PMD3_META1</name>
<dbReference type="KEGG" id="mat:MARTH_orf291"/>
<evidence type="ECO:0000256" key="2">
    <source>
        <dbReference type="SAM" id="SignalP"/>
    </source>
</evidence>
<dbReference type="EMBL" id="CP001047">
    <property type="protein sequence ID" value="ACF07185.1"/>
    <property type="molecule type" value="Genomic_DNA"/>
</dbReference>
<keyword evidence="4" id="KW-1185">Reference proteome</keyword>
<proteinExistence type="predicted"/>
<organism evidence="3 4">
    <name type="scientific">Metamycoplasma arthritidis (strain 158L3-1)</name>
    <name type="common">Mycoplasma arthritidis</name>
    <dbReference type="NCBI Taxonomy" id="243272"/>
    <lineage>
        <taxon>Bacteria</taxon>
        <taxon>Bacillati</taxon>
        <taxon>Mycoplasmatota</taxon>
        <taxon>Mycoplasmoidales</taxon>
        <taxon>Metamycoplasmataceae</taxon>
        <taxon>Metamycoplasma</taxon>
    </lineage>
</organism>
<dbReference type="RefSeq" id="WP_012498142.1">
    <property type="nucleotide sequence ID" value="NC_011025.1"/>
</dbReference>
<dbReference type="Proteomes" id="UP000008812">
    <property type="component" value="Chromosome"/>
</dbReference>
<dbReference type="eggNOG" id="ENOG5031YQ2">
    <property type="taxonomic scope" value="Bacteria"/>
</dbReference>
<accession>B3PMD3</accession>
<evidence type="ECO:0000313" key="3">
    <source>
        <dbReference type="EMBL" id="ACF07185.1"/>
    </source>
</evidence>
<sequence length="183" mass="21277">MTKKSRIFLWSSLATISVLAIGGTATAMYFHNKKAESKDAKDQNRLKKDNDIKNKKDSNKKESPKEEGPKLNPKDNDDNGGEGNDIEEEPKYKTIPSSEIFPLVNSLDYYDKLNFRNGQAWIDEDMIAFIIKDIVSRMTITYGKIKYSYKVISDQEVLISFIWYSQEKYEKSFRTYRIFVNKV</sequence>
<feature type="signal peptide" evidence="2">
    <location>
        <begin position="1"/>
        <end position="20"/>
    </location>
</feature>
<evidence type="ECO:0000256" key="1">
    <source>
        <dbReference type="SAM" id="MobiDB-lite"/>
    </source>
</evidence>
<gene>
    <name evidence="3" type="ordered locus">MARTH_orf291</name>
</gene>
<dbReference type="STRING" id="243272.MARTH_orf291"/>
<feature type="region of interest" description="Disordered" evidence="1">
    <location>
        <begin position="34"/>
        <end position="89"/>
    </location>
</feature>
<dbReference type="NCBIfam" id="NF045957">
    <property type="entry name" value="MHO_1590_dom"/>
    <property type="match status" value="1"/>
</dbReference>
<evidence type="ECO:0000313" key="4">
    <source>
        <dbReference type="Proteomes" id="UP000008812"/>
    </source>
</evidence>
<feature type="chain" id="PRO_5002794266" evidence="2">
    <location>
        <begin position="21"/>
        <end position="183"/>
    </location>
</feature>
<reference evidence="3 4" key="1">
    <citation type="journal article" date="2008" name="Infect. Immun.">
        <title>Genome of Mycoplasma arthritidis.</title>
        <authorList>
            <person name="Dybvig K."/>
            <person name="Zuhua C."/>
            <person name="Lao P."/>
            <person name="Jordan D.S."/>
            <person name="French C.T."/>
            <person name="Tu A.H."/>
            <person name="Loraine A.E."/>
        </authorList>
    </citation>
    <scope>NUCLEOTIDE SEQUENCE [LARGE SCALE GENOMIC DNA]</scope>
    <source>
        <strain evidence="3 4">158L3-1</strain>
    </source>
</reference>
<feature type="compositionally biased region" description="Acidic residues" evidence="1">
    <location>
        <begin position="78"/>
        <end position="88"/>
    </location>
</feature>
<keyword evidence="2" id="KW-0732">Signal</keyword>
<dbReference type="AlphaFoldDB" id="B3PMD3"/>
<protein>
    <submittedName>
        <fullName evidence="3">Uncharacterized protein</fullName>
    </submittedName>
</protein>
<dbReference type="HOGENOM" id="CLU_1501892_0_0_14"/>
<feature type="compositionally biased region" description="Basic and acidic residues" evidence="1">
    <location>
        <begin position="34"/>
        <end position="77"/>
    </location>
</feature>